<keyword evidence="1" id="KW-0433">Leucine-rich repeat</keyword>
<feature type="compositionally biased region" description="Polar residues" evidence="4">
    <location>
        <begin position="287"/>
        <end position="300"/>
    </location>
</feature>
<comment type="caution">
    <text evidence="5">The sequence shown here is derived from an EMBL/GenBank/DDBJ whole genome shotgun (WGS) entry which is preliminary data.</text>
</comment>
<name>A0AAV2TEU0_CALDB</name>
<feature type="region of interest" description="Disordered" evidence="4">
    <location>
        <begin position="149"/>
        <end position="300"/>
    </location>
</feature>
<sequence length="300" mass="33139">MTFMTLTQRVELELGKREPAEVRELNLDHSKSKKLEGLSDQYTGLEELSLVSVGLETLEGLPELPSLKAIELSNNNLSGGLEALLRCPKLEEINLSGNKIESVDVLSPLAKLSSLRHLDLFNCDVTKIENYRKKIFALLPNVKYLDGLDENNEEEPSGEEVANGEAENSNAHGDEAEDEDEDNDSDEEEEEEEYGIEVLQKSGDLEDDDEEDYAPDEDEEAELDEYDDIDEDEEDEVEDTGANLSAAGVTEPRRPGSKRHHDNAVEVGNGKADDEAPSAKHKVVDETSGNHVDNGSTVDQ</sequence>
<feature type="compositionally biased region" description="Acidic residues" evidence="4">
    <location>
        <begin position="205"/>
        <end position="239"/>
    </location>
</feature>
<evidence type="ECO:0000313" key="6">
    <source>
        <dbReference type="Proteomes" id="UP001497525"/>
    </source>
</evidence>
<evidence type="ECO:0000313" key="5">
    <source>
        <dbReference type="EMBL" id="CAL5134002.1"/>
    </source>
</evidence>
<gene>
    <name evidence="5" type="ORF">CDAUBV1_LOCUS7217</name>
</gene>
<dbReference type="AlphaFoldDB" id="A0AAV2TEU0"/>
<dbReference type="InterPro" id="IPR032675">
    <property type="entry name" value="LRR_dom_sf"/>
</dbReference>
<evidence type="ECO:0000256" key="1">
    <source>
        <dbReference type="ARBA" id="ARBA00022614"/>
    </source>
</evidence>
<dbReference type="PROSITE" id="PS51450">
    <property type="entry name" value="LRR"/>
    <property type="match status" value="1"/>
</dbReference>
<dbReference type="EMBL" id="CAXLJL010000168">
    <property type="protein sequence ID" value="CAL5134002.1"/>
    <property type="molecule type" value="Genomic_DNA"/>
</dbReference>
<proteinExistence type="inferred from homology"/>
<feature type="compositionally biased region" description="Basic and acidic residues" evidence="4">
    <location>
        <begin position="271"/>
        <end position="285"/>
    </location>
</feature>
<dbReference type="Proteomes" id="UP001497525">
    <property type="component" value="Unassembled WGS sequence"/>
</dbReference>
<reference evidence="5" key="1">
    <citation type="submission" date="2024-06" db="EMBL/GenBank/DDBJ databases">
        <authorList>
            <person name="Liu X."/>
            <person name="Lenzi L."/>
            <person name="Haldenby T S."/>
            <person name="Uol C."/>
        </authorList>
    </citation>
    <scope>NUCLEOTIDE SEQUENCE</scope>
</reference>
<dbReference type="FunFam" id="3.80.10.10:FF:000131">
    <property type="entry name" value="acidic leucine-rich nuclear phosphoprotein 32-related protein-like"/>
    <property type="match status" value="1"/>
</dbReference>
<keyword evidence="2" id="KW-0677">Repeat</keyword>
<dbReference type="GO" id="GO:0005634">
    <property type="term" value="C:nucleus"/>
    <property type="evidence" value="ECO:0007669"/>
    <property type="project" value="TreeGrafter"/>
</dbReference>
<dbReference type="PANTHER" id="PTHR11375:SF0">
    <property type="entry name" value="ACIDIC LEUCINE-RICH NUCLEAR PHOSPHOPROTEIN 32 FAMILY MEMBER A"/>
    <property type="match status" value="1"/>
</dbReference>
<dbReference type="InterPro" id="IPR001611">
    <property type="entry name" value="Leu-rich_rpt"/>
</dbReference>
<organism evidence="5 6">
    <name type="scientific">Calicophoron daubneyi</name>
    <name type="common">Rumen fluke</name>
    <name type="synonym">Paramphistomum daubneyi</name>
    <dbReference type="NCBI Taxonomy" id="300641"/>
    <lineage>
        <taxon>Eukaryota</taxon>
        <taxon>Metazoa</taxon>
        <taxon>Spiralia</taxon>
        <taxon>Lophotrochozoa</taxon>
        <taxon>Platyhelminthes</taxon>
        <taxon>Trematoda</taxon>
        <taxon>Digenea</taxon>
        <taxon>Plagiorchiida</taxon>
        <taxon>Pronocephalata</taxon>
        <taxon>Paramphistomoidea</taxon>
        <taxon>Paramphistomidae</taxon>
        <taxon>Calicophoron</taxon>
    </lineage>
</organism>
<comment type="similarity">
    <text evidence="3">Belongs to the ANP32 family.</text>
</comment>
<dbReference type="Pfam" id="PF14580">
    <property type="entry name" value="LRR_9"/>
    <property type="match status" value="1"/>
</dbReference>
<evidence type="ECO:0000256" key="4">
    <source>
        <dbReference type="SAM" id="MobiDB-lite"/>
    </source>
</evidence>
<dbReference type="PANTHER" id="PTHR11375">
    <property type="entry name" value="ACIDIC LEUCINE-RICH NUCLEAR PHOSPHOPROTEIN 32"/>
    <property type="match status" value="1"/>
</dbReference>
<evidence type="ECO:0000256" key="2">
    <source>
        <dbReference type="ARBA" id="ARBA00022737"/>
    </source>
</evidence>
<dbReference type="GO" id="GO:0042393">
    <property type="term" value="F:histone binding"/>
    <property type="evidence" value="ECO:0007669"/>
    <property type="project" value="TreeGrafter"/>
</dbReference>
<dbReference type="Gene3D" id="3.80.10.10">
    <property type="entry name" value="Ribonuclease Inhibitor"/>
    <property type="match status" value="1"/>
</dbReference>
<dbReference type="SUPFAM" id="SSF52058">
    <property type="entry name" value="L domain-like"/>
    <property type="match status" value="1"/>
</dbReference>
<dbReference type="InterPro" id="IPR045081">
    <property type="entry name" value="AN32"/>
</dbReference>
<evidence type="ECO:0000256" key="3">
    <source>
        <dbReference type="ARBA" id="ARBA00025777"/>
    </source>
</evidence>
<feature type="compositionally biased region" description="Acidic residues" evidence="4">
    <location>
        <begin position="149"/>
        <end position="158"/>
    </location>
</feature>
<feature type="compositionally biased region" description="Acidic residues" evidence="4">
    <location>
        <begin position="175"/>
        <end position="195"/>
    </location>
</feature>
<evidence type="ECO:0008006" key="7">
    <source>
        <dbReference type="Google" id="ProtNLM"/>
    </source>
</evidence>
<protein>
    <recommendedName>
        <fullName evidence="7">Acidic leucine-rich nuclear phosphoprotein 32 family member A</fullName>
    </recommendedName>
</protein>
<accession>A0AAV2TEU0</accession>